<evidence type="ECO:0000313" key="6">
    <source>
        <dbReference type="Proteomes" id="UP000730481"/>
    </source>
</evidence>
<protein>
    <submittedName>
        <fullName evidence="5">Rot1</fullName>
    </submittedName>
</protein>
<name>A0A9P5E569_9HYPO</name>
<keyword evidence="6" id="KW-1185">Reference proteome</keyword>
<evidence type="ECO:0000256" key="4">
    <source>
        <dbReference type="SAM" id="MobiDB-lite"/>
    </source>
</evidence>
<dbReference type="Proteomes" id="UP000730481">
    <property type="component" value="Unassembled WGS sequence"/>
</dbReference>
<dbReference type="InterPro" id="IPR010829">
    <property type="entry name" value="Cerato-platanin"/>
</dbReference>
<feature type="compositionally biased region" description="Basic and acidic residues" evidence="4">
    <location>
        <begin position="143"/>
        <end position="154"/>
    </location>
</feature>
<dbReference type="InterPro" id="IPR036908">
    <property type="entry name" value="RlpA-like_sf"/>
</dbReference>
<evidence type="ECO:0000256" key="1">
    <source>
        <dbReference type="ARBA" id="ARBA00004613"/>
    </source>
</evidence>
<comment type="caution">
    <text evidence="5">The sequence shown here is derived from an EMBL/GenBank/DDBJ whole genome shotgun (WGS) entry which is preliminary data.</text>
</comment>
<reference evidence="5" key="2">
    <citation type="submission" date="2020-02" db="EMBL/GenBank/DDBJ databases">
        <title>Identification and distribution of gene clusters putatively required for synthesis of sphingolipid metabolism inhibitors in phylogenetically diverse species of the filamentous fungus Fusarium.</title>
        <authorList>
            <person name="Kim H.-S."/>
            <person name="Busman M."/>
            <person name="Brown D.W."/>
            <person name="Divon H."/>
            <person name="Uhlig S."/>
            <person name="Proctor R.H."/>
        </authorList>
    </citation>
    <scope>NUCLEOTIDE SEQUENCE</scope>
    <source>
        <strain evidence="5">NRRL 25174</strain>
    </source>
</reference>
<comment type="subcellular location">
    <subcellularLocation>
        <location evidence="1">Secreted</location>
    </subcellularLocation>
</comment>
<dbReference type="OrthoDB" id="4974079at2759"/>
<sequence>MYISQLANIIPSLSLTAASIVTNEWAYDMDDEDIESMSVKSLACWDEDKDNIVNYMGWKSSKDIPLVITGYEGVNGPHSPLCFTCWILENEDGRQAVLVLDRAMSGFATDFETFDSFAVNLTRLQSEVNVAAFHSPDLRDCGVGPERAEKDRSTAIDGYEPFGEPG</sequence>
<evidence type="ECO:0000256" key="2">
    <source>
        <dbReference type="ARBA" id="ARBA00010421"/>
    </source>
</evidence>
<dbReference type="GO" id="GO:0005576">
    <property type="term" value="C:extracellular region"/>
    <property type="evidence" value="ECO:0007669"/>
    <property type="project" value="UniProtKB-SubCell"/>
</dbReference>
<evidence type="ECO:0000256" key="3">
    <source>
        <dbReference type="ARBA" id="ARBA00022525"/>
    </source>
</evidence>
<comment type="similarity">
    <text evidence="2">Belongs to the cerato-platanin family.</text>
</comment>
<reference evidence="5" key="1">
    <citation type="journal article" date="2017" name="Mycologia">
        <title>Fusarium algeriense, sp. nov., a novel toxigenic crown rot pathogen of durum wheat from Algeria is nested in the Fusarium burgessii species complex.</title>
        <authorList>
            <person name="Laraba I."/>
            <person name="Keddad A."/>
            <person name="Boureghda H."/>
            <person name="Abdallah N."/>
            <person name="Vaughan M.M."/>
            <person name="Proctor R.H."/>
            <person name="Busman M."/>
            <person name="O'Donnell K."/>
        </authorList>
    </citation>
    <scope>NUCLEOTIDE SEQUENCE</scope>
    <source>
        <strain evidence="5">NRRL 25174</strain>
    </source>
</reference>
<accession>A0A9P5E569</accession>
<dbReference type="Pfam" id="PF07249">
    <property type="entry name" value="Cerato-platanin"/>
    <property type="match status" value="1"/>
</dbReference>
<gene>
    <name evidence="5" type="ORF">FBEOM_327</name>
</gene>
<proteinExistence type="inferred from homology"/>
<dbReference type="AlphaFoldDB" id="A0A9P5E569"/>
<dbReference type="EMBL" id="PVQB02000019">
    <property type="protein sequence ID" value="KAF4345670.1"/>
    <property type="molecule type" value="Genomic_DNA"/>
</dbReference>
<organism evidence="5 6">
    <name type="scientific">Fusarium beomiforme</name>
    <dbReference type="NCBI Taxonomy" id="44412"/>
    <lineage>
        <taxon>Eukaryota</taxon>
        <taxon>Fungi</taxon>
        <taxon>Dikarya</taxon>
        <taxon>Ascomycota</taxon>
        <taxon>Pezizomycotina</taxon>
        <taxon>Sordariomycetes</taxon>
        <taxon>Hypocreomycetidae</taxon>
        <taxon>Hypocreales</taxon>
        <taxon>Nectriaceae</taxon>
        <taxon>Fusarium</taxon>
        <taxon>Fusarium burgessii species complex</taxon>
    </lineage>
</organism>
<keyword evidence="3" id="KW-0964">Secreted</keyword>
<evidence type="ECO:0000313" key="5">
    <source>
        <dbReference type="EMBL" id="KAF4345670.1"/>
    </source>
</evidence>
<dbReference type="Gene3D" id="2.40.40.10">
    <property type="entry name" value="RlpA-like domain"/>
    <property type="match status" value="1"/>
</dbReference>
<feature type="region of interest" description="Disordered" evidence="4">
    <location>
        <begin position="143"/>
        <end position="166"/>
    </location>
</feature>